<dbReference type="Pfam" id="PF00512">
    <property type="entry name" value="HisKA"/>
    <property type="match status" value="1"/>
</dbReference>
<dbReference type="InterPro" id="IPR003660">
    <property type="entry name" value="HAMP_dom"/>
</dbReference>
<dbReference type="Pfam" id="PF02518">
    <property type="entry name" value="HATPase_c"/>
    <property type="match status" value="1"/>
</dbReference>
<evidence type="ECO:0000256" key="10">
    <source>
        <dbReference type="ARBA" id="ARBA00023136"/>
    </source>
</evidence>
<accession>A0A1T5HIP2</accession>
<dbReference type="InterPro" id="IPR050428">
    <property type="entry name" value="TCS_sensor_his_kinase"/>
</dbReference>
<evidence type="ECO:0000259" key="12">
    <source>
        <dbReference type="PROSITE" id="PS50109"/>
    </source>
</evidence>
<dbReference type="AlphaFoldDB" id="A0A1T5HIP2"/>
<feature type="domain" description="HAMP" evidence="13">
    <location>
        <begin position="175"/>
        <end position="228"/>
    </location>
</feature>
<dbReference type="SMART" id="SM00304">
    <property type="entry name" value="HAMP"/>
    <property type="match status" value="1"/>
</dbReference>
<protein>
    <recommendedName>
        <fullName evidence="3">histidine kinase</fullName>
        <ecNumber evidence="3">2.7.13.3</ecNumber>
    </recommendedName>
</protein>
<comment type="catalytic activity">
    <reaction evidence="1">
        <text>ATP + protein L-histidine = ADP + protein N-phospho-L-histidine.</text>
        <dbReference type="EC" id="2.7.13.3"/>
    </reaction>
</comment>
<dbReference type="PANTHER" id="PTHR45436:SF5">
    <property type="entry name" value="SENSOR HISTIDINE KINASE TRCS"/>
    <property type="match status" value="1"/>
</dbReference>
<keyword evidence="8 11" id="KW-1133">Transmembrane helix</keyword>
<sequence length="457" mass="51004">MSIKQRITIVFGFLVAALLLVFSIFIYQAYESYRQSLMRNRLQRRAVAGQLYFENRLEFHRSSYLTLPDQHEFLVDSSNKVIYESSGTSDYKLTSELLNEARKQEVYFSYKSRPLKRVKEGIALSFKVDGKRYVSVVTAHDLSGIQASESLFFILASGNIILLVIVAFAGFFFARRAMRPFDELIAQMDPAAVSDFSFRLQGRKGADEAAYLANSFNELLSRLNALAISQEHFVSYASHEIRTPLTVVKGILETSLAYDKQLADVQQSMEKALVRLEGAIELANSLLHLAEVEGLQSARVRDEINIVDTVLDTITYFGEKRPDQQIDLVLTDTFTQQSSNLRILGNATLLRTVLTNILDNASKYSRQEPVELKVDLEPSWVIITVTDLGIGIPGAELDDVFLPMMRAGNVGNVPGFGLGLTIAKKIIDIHKGQLSVKSMKDKGTAVSIRLSALPLAD</sequence>
<dbReference type="InterPro" id="IPR036890">
    <property type="entry name" value="HATPase_C_sf"/>
</dbReference>
<dbReference type="SUPFAM" id="SSF47384">
    <property type="entry name" value="Homodimeric domain of signal transducing histidine kinase"/>
    <property type="match status" value="1"/>
</dbReference>
<reference evidence="15" key="1">
    <citation type="submission" date="2017-02" db="EMBL/GenBank/DDBJ databases">
        <authorList>
            <person name="Varghese N."/>
            <person name="Submissions S."/>
        </authorList>
    </citation>
    <scope>NUCLEOTIDE SEQUENCE [LARGE SCALE GENOMIC DNA]</scope>
    <source>
        <strain evidence="15">DSM 22270</strain>
    </source>
</reference>
<evidence type="ECO:0000256" key="8">
    <source>
        <dbReference type="ARBA" id="ARBA00022989"/>
    </source>
</evidence>
<evidence type="ECO:0000256" key="6">
    <source>
        <dbReference type="ARBA" id="ARBA00022692"/>
    </source>
</evidence>
<evidence type="ECO:0000256" key="2">
    <source>
        <dbReference type="ARBA" id="ARBA00004370"/>
    </source>
</evidence>
<evidence type="ECO:0000256" key="1">
    <source>
        <dbReference type="ARBA" id="ARBA00000085"/>
    </source>
</evidence>
<keyword evidence="15" id="KW-1185">Reference proteome</keyword>
<keyword evidence="6 11" id="KW-0812">Transmembrane</keyword>
<dbReference type="EC" id="2.7.13.3" evidence="3"/>
<evidence type="ECO:0000256" key="3">
    <source>
        <dbReference type="ARBA" id="ARBA00012438"/>
    </source>
</evidence>
<dbReference type="PANTHER" id="PTHR45436">
    <property type="entry name" value="SENSOR HISTIDINE KINASE YKOH"/>
    <property type="match status" value="1"/>
</dbReference>
<evidence type="ECO:0000256" key="11">
    <source>
        <dbReference type="SAM" id="Phobius"/>
    </source>
</evidence>
<dbReference type="PROSITE" id="PS50885">
    <property type="entry name" value="HAMP"/>
    <property type="match status" value="1"/>
</dbReference>
<comment type="subcellular location">
    <subcellularLocation>
        <location evidence="2">Membrane</location>
    </subcellularLocation>
</comment>
<dbReference type="Gene3D" id="6.10.340.10">
    <property type="match status" value="1"/>
</dbReference>
<dbReference type="SMART" id="SM00388">
    <property type="entry name" value="HisKA"/>
    <property type="match status" value="1"/>
</dbReference>
<keyword evidence="10 11" id="KW-0472">Membrane</keyword>
<keyword evidence="7 14" id="KW-0418">Kinase</keyword>
<keyword evidence="4" id="KW-0597">Phosphoprotein</keyword>
<dbReference type="InterPro" id="IPR003594">
    <property type="entry name" value="HATPase_dom"/>
</dbReference>
<dbReference type="Gene3D" id="3.30.565.10">
    <property type="entry name" value="Histidine kinase-like ATPase, C-terminal domain"/>
    <property type="match status" value="1"/>
</dbReference>
<dbReference type="PRINTS" id="PR00344">
    <property type="entry name" value="BCTRLSENSOR"/>
</dbReference>
<name>A0A1T5HIP2_9BACT</name>
<feature type="domain" description="Histidine kinase" evidence="12">
    <location>
        <begin position="236"/>
        <end position="454"/>
    </location>
</feature>
<dbReference type="SMART" id="SM00387">
    <property type="entry name" value="HATPase_c"/>
    <property type="match status" value="1"/>
</dbReference>
<organism evidence="14 15">
    <name type="scientific">Dyadobacter psychrophilus</name>
    <dbReference type="NCBI Taxonomy" id="651661"/>
    <lineage>
        <taxon>Bacteria</taxon>
        <taxon>Pseudomonadati</taxon>
        <taxon>Bacteroidota</taxon>
        <taxon>Cytophagia</taxon>
        <taxon>Cytophagales</taxon>
        <taxon>Spirosomataceae</taxon>
        <taxon>Dyadobacter</taxon>
    </lineage>
</organism>
<dbReference type="GO" id="GO:0005886">
    <property type="term" value="C:plasma membrane"/>
    <property type="evidence" value="ECO:0007669"/>
    <property type="project" value="TreeGrafter"/>
</dbReference>
<dbReference type="CDD" id="cd00075">
    <property type="entry name" value="HATPase"/>
    <property type="match status" value="1"/>
</dbReference>
<dbReference type="SUPFAM" id="SSF158472">
    <property type="entry name" value="HAMP domain-like"/>
    <property type="match status" value="1"/>
</dbReference>
<dbReference type="Proteomes" id="UP000190897">
    <property type="component" value="Unassembled WGS sequence"/>
</dbReference>
<gene>
    <name evidence="14" type="ORF">SAMN05660293_05671</name>
</gene>
<dbReference type="OrthoDB" id="913606at2"/>
<feature type="transmembrane region" description="Helical" evidence="11">
    <location>
        <begin position="151"/>
        <end position="174"/>
    </location>
</feature>
<dbReference type="EMBL" id="FUZA01000018">
    <property type="protein sequence ID" value="SKC20506.1"/>
    <property type="molecule type" value="Genomic_DNA"/>
</dbReference>
<dbReference type="CDD" id="cd00082">
    <property type="entry name" value="HisKA"/>
    <property type="match status" value="1"/>
</dbReference>
<evidence type="ECO:0000256" key="5">
    <source>
        <dbReference type="ARBA" id="ARBA00022679"/>
    </source>
</evidence>
<dbReference type="InterPro" id="IPR036097">
    <property type="entry name" value="HisK_dim/P_sf"/>
</dbReference>
<evidence type="ECO:0000256" key="7">
    <source>
        <dbReference type="ARBA" id="ARBA00022777"/>
    </source>
</evidence>
<evidence type="ECO:0000256" key="4">
    <source>
        <dbReference type="ARBA" id="ARBA00022553"/>
    </source>
</evidence>
<evidence type="ECO:0000259" key="13">
    <source>
        <dbReference type="PROSITE" id="PS50885"/>
    </source>
</evidence>
<evidence type="ECO:0000313" key="15">
    <source>
        <dbReference type="Proteomes" id="UP000190897"/>
    </source>
</evidence>
<dbReference type="InterPro" id="IPR003661">
    <property type="entry name" value="HisK_dim/P_dom"/>
</dbReference>
<feature type="transmembrane region" description="Helical" evidence="11">
    <location>
        <begin position="7"/>
        <end position="30"/>
    </location>
</feature>
<dbReference type="Gene3D" id="1.10.287.130">
    <property type="match status" value="1"/>
</dbReference>
<proteinExistence type="predicted"/>
<dbReference type="STRING" id="651661.SAMN05660293_05671"/>
<dbReference type="PROSITE" id="PS50109">
    <property type="entry name" value="HIS_KIN"/>
    <property type="match status" value="1"/>
</dbReference>
<dbReference type="InterPro" id="IPR005467">
    <property type="entry name" value="His_kinase_dom"/>
</dbReference>
<evidence type="ECO:0000313" key="14">
    <source>
        <dbReference type="EMBL" id="SKC20506.1"/>
    </source>
</evidence>
<keyword evidence="5" id="KW-0808">Transferase</keyword>
<dbReference type="SUPFAM" id="SSF55874">
    <property type="entry name" value="ATPase domain of HSP90 chaperone/DNA topoisomerase II/histidine kinase"/>
    <property type="match status" value="1"/>
</dbReference>
<dbReference type="GO" id="GO:0000155">
    <property type="term" value="F:phosphorelay sensor kinase activity"/>
    <property type="evidence" value="ECO:0007669"/>
    <property type="project" value="InterPro"/>
</dbReference>
<evidence type="ECO:0000256" key="9">
    <source>
        <dbReference type="ARBA" id="ARBA00023012"/>
    </source>
</evidence>
<dbReference type="InterPro" id="IPR004358">
    <property type="entry name" value="Sig_transdc_His_kin-like_C"/>
</dbReference>
<keyword evidence="9" id="KW-0902">Two-component regulatory system</keyword>